<accession>A0A3B0VR28</accession>
<organism evidence="1">
    <name type="scientific">hydrothermal vent metagenome</name>
    <dbReference type="NCBI Taxonomy" id="652676"/>
    <lineage>
        <taxon>unclassified sequences</taxon>
        <taxon>metagenomes</taxon>
        <taxon>ecological metagenomes</taxon>
    </lineage>
</organism>
<evidence type="ECO:0008006" key="2">
    <source>
        <dbReference type="Google" id="ProtNLM"/>
    </source>
</evidence>
<evidence type="ECO:0000313" key="1">
    <source>
        <dbReference type="EMBL" id="VAW41512.1"/>
    </source>
</evidence>
<protein>
    <recommendedName>
        <fullName evidence="2">Methanethiol oxidase</fullName>
    </recommendedName>
</protein>
<name>A0A3B0VR28_9ZZZZ</name>
<dbReference type="SUPFAM" id="SSF51004">
    <property type="entry name" value="C-terminal (heme d1) domain of cytochrome cd1-nitrite reductase"/>
    <property type="match status" value="1"/>
</dbReference>
<proteinExistence type="predicted"/>
<gene>
    <name evidence="1" type="ORF">MNBD_DELTA03-1141</name>
</gene>
<sequence length="392" mass="43112">MKIVKKNVLKNALIGAMALGLVGLGTTSQAQKVYTTTFYVAGMGGHFAKAEMTIDPSLPAPLQLHKLTRVVIGDADSHPTHDARIDNMNRNIMFWSTYHIDPATGMPHVGKTNLLTGKVLEDVNVSIPPQATHTHHVYCASAQTDKYYIPITMTNKAYIDVFRKSDLKHVRRVFLEGTAADIHKPYLFYHGTNSPDMKEMLITINEAAKPQGAPIGKMDMFLLDMDALVNHGKVKVLAHGIAPGAPGKTMSFRQYFSPDGNYIANSGADRMYLIDAHTLKVLDVAMMGKLEENHDDIFTPDSKYIIATSRTKTLESGNAQKISMKNPSCTTEVAPKGQLGPNDYLMDGQLKLYDVKARKFIGKATSVCLPCHNEEGVDQHAVLCGIDANWKI</sequence>
<dbReference type="EMBL" id="UOEX01000388">
    <property type="protein sequence ID" value="VAW41512.1"/>
    <property type="molecule type" value="Genomic_DNA"/>
</dbReference>
<reference evidence="1" key="1">
    <citation type="submission" date="2018-06" db="EMBL/GenBank/DDBJ databases">
        <authorList>
            <person name="Zhirakovskaya E."/>
        </authorList>
    </citation>
    <scope>NUCLEOTIDE SEQUENCE</scope>
</reference>
<dbReference type="AlphaFoldDB" id="A0A3B0VR28"/>
<dbReference type="InterPro" id="IPR011048">
    <property type="entry name" value="Haem_d1_sf"/>
</dbReference>